<dbReference type="AlphaFoldDB" id="A0A410WPC0"/>
<keyword evidence="1" id="KW-0732">Signal</keyword>
<reference evidence="3 4" key="1">
    <citation type="submission" date="2018-01" db="EMBL/GenBank/DDBJ databases">
        <title>The whole genome sequencing and assembly of Paenibacillus chitinolyticus KCCM 41400 strain.</title>
        <authorList>
            <person name="Kim J.-Y."/>
            <person name="Park M.-K."/>
            <person name="Lee Y.-J."/>
            <person name="Yi H."/>
            <person name="Bahn Y.-S."/>
            <person name="Kim J.F."/>
            <person name="Lee D.-W."/>
        </authorList>
    </citation>
    <scope>NUCLEOTIDE SEQUENCE [LARGE SCALE GENOMIC DNA]</scope>
    <source>
        <strain evidence="3 4">KCCM 41400</strain>
    </source>
</reference>
<sequence>MKKSGSMVLVLALAFGVFSSVTSAKVDDGLTEVEATVHKFYKSIKNYSDYDTYLAVSKDLRYSEEGRKQIAGSTFSNPKNANTLTDYNVEKLSKVSESEYRALVSQKFSSTGQVPAYEVPVIKENGKWYVIIEPIDFIKNDGLQSKNAPSANSSAKEIIAKDDFVTVVKHKGEVVKNSSNNSVISPMASGVLYYEAKPINGSGYKPGTTTFSVAYNSGTFVKGWQLSRDSSVKAWIGYYLKEYSPSGNTPVSNITIWNDYKQTADWYNVNFNNVPTSKPLVLDLENLTGYSTDLAGNVYN</sequence>
<keyword evidence="5" id="KW-1185">Reference proteome</keyword>
<evidence type="ECO:0000313" key="4">
    <source>
        <dbReference type="Proteomes" id="UP000288943"/>
    </source>
</evidence>
<gene>
    <name evidence="2" type="ORF">M5X16_23255</name>
    <name evidence="3" type="ORF">PC41400_00275</name>
</gene>
<feature type="signal peptide" evidence="1">
    <location>
        <begin position="1"/>
        <end position="24"/>
    </location>
</feature>
<evidence type="ECO:0000256" key="1">
    <source>
        <dbReference type="SAM" id="SignalP"/>
    </source>
</evidence>
<feature type="chain" id="PRO_5038667046" evidence="1">
    <location>
        <begin position="25"/>
        <end position="300"/>
    </location>
</feature>
<proteinExistence type="predicted"/>
<evidence type="ECO:0000313" key="5">
    <source>
        <dbReference type="Proteomes" id="UP001527202"/>
    </source>
</evidence>
<reference evidence="2 5" key="2">
    <citation type="submission" date="2022-05" db="EMBL/GenBank/DDBJ databases">
        <title>Genome Sequencing of Bee-Associated Microbes.</title>
        <authorList>
            <person name="Dunlap C."/>
        </authorList>
    </citation>
    <scope>NUCLEOTIDE SEQUENCE [LARGE SCALE GENOMIC DNA]</scope>
    <source>
        <strain evidence="2 5">NRRL B-23120</strain>
    </source>
</reference>
<dbReference type="EMBL" id="JAMDMJ010000034">
    <property type="protein sequence ID" value="MCY9598676.1"/>
    <property type="molecule type" value="Genomic_DNA"/>
</dbReference>
<dbReference type="Proteomes" id="UP000288943">
    <property type="component" value="Chromosome"/>
</dbReference>
<dbReference type="KEGG" id="pchi:PC41400_00275"/>
<evidence type="ECO:0000313" key="3">
    <source>
        <dbReference type="EMBL" id="QAV16215.1"/>
    </source>
</evidence>
<dbReference type="RefSeq" id="WP_042231246.1">
    <property type="nucleotide sequence ID" value="NZ_CP026520.1"/>
</dbReference>
<evidence type="ECO:0000313" key="2">
    <source>
        <dbReference type="EMBL" id="MCY9598676.1"/>
    </source>
</evidence>
<dbReference type="EMBL" id="CP026520">
    <property type="protein sequence ID" value="QAV16215.1"/>
    <property type="molecule type" value="Genomic_DNA"/>
</dbReference>
<organism evidence="3 4">
    <name type="scientific">Paenibacillus chitinolyticus</name>
    <dbReference type="NCBI Taxonomy" id="79263"/>
    <lineage>
        <taxon>Bacteria</taxon>
        <taxon>Bacillati</taxon>
        <taxon>Bacillota</taxon>
        <taxon>Bacilli</taxon>
        <taxon>Bacillales</taxon>
        <taxon>Paenibacillaceae</taxon>
        <taxon>Paenibacillus</taxon>
    </lineage>
</organism>
<accession>A0A410WPC0</accession>
<protein>
    <submittedName>
        <fullName evidence="3">Uncharacterized protein</fullName>
    </submittedName>
</protein>
<name>A0A410WPC0_9BACL</name>
<dbReference type="Proteomes" id="UP001527202">
    <property type="component" value="Unassembled WGS sequence"/>
</dbReference>
<dbReference type="GeneID" id="95373253"/>